<accession>A0A391NTJ6</accession>
<evidence type="ECO:0000256" key="5">
    <source>
        <dbReference type="ARBA" id="ARBA00022884"/>
    </source>
</evidence>
<keyword evidence="7" id="KW-0539">Nucleus</keyword>
<comment type="caution">
    <text evidence="10">The sequence shown here is derived from an EMBL/GenBank/DDBJ whole genome shotgun (WGS) entry which is preliminary data.</text>
</comment>
<evidence type="ECO:0000256" key="6">
    <source>
        <dbReference type="ARBA" id="ARBA00023187"/>
    </source>
</evidence>
<evidence type="ECO:0000256" key="3">
    <source>
        <dbReference type="ARBA" id="ARBA00022664"/>
    </source>
</evidence>
<dbReference type="InterPro" id="IPR001163">
    <property type="entry name" value="Sm_dom_euk/arc"/>
</dbReference>
<dbReference type="GO" id="GO:0003723">
    <property type="term" value="F:RNA binding"/>
    <property type="evidence" value="ECO:0007669"/>
    <property type="project" value="UniProtKB-KW"/>
</dbReference>
<dbReference type="Gene3D" id="2.30.30.100">
    <property type="match status" value="1"/>
</dbReference>
<dbReference type="EMBL" id="BDIP01007209">
    <property type="protein sequence ID" value="GCA64427.1"/>
    <property type="molecule type" value="Genomic_DNA"/>
</dbReference>
<organism evidence="10 11">
    <name type="scientific">Kipferlia bialata</name>
    <dbReference type="NCBI Taxonomy" id="797122"/>
    <lineage>
        <taxon>Eukaryota</taxon>
        <taxon>Metamonada</taxon>
        <taxon>Carpediemonas-like organisms</taxon>
        <taxon>Kipferlia</taxon>
    </lineage>
</organism>
<dbReference type="InterPro" id="IPR010920">
    <property type="entry name" value="LSM_dom_sf"/>
</dbReference>
<dbReference type="OrthoDB" id="10256176at2759"/>
<gene>
    <name evidence="10" type="ORF">KIPB_014243</name>
</gene>
<proteinExistence type="inferred from homology"/>
<dbReference type="InterPro" id="IPR016654">
    <property type="entry name" value="U6_snRNA_Lsm2"/>
</dbReference>
<reference evidence="10 11" key="1">
    <citation type="journal article" date="2018" name="PLoS ONE">
        <title>The draft genome of Kipferlia bialata reveals reductive genome evolution in fornicate parasites.</title>
        <authorList>
            <person name="Tanifuji G."/>
            <person name="Takabayashi S."/>
            <person name="Kume K."/>
            <person name="Takagi M."/>
            <person name="Nakayama T."/>
            <person name="Kamikawa R."/>
            <person name="Inagaki Y."/>
            <person name="Hashimoto T."/>
        </authorList>
    </citation>
    <scope>NUCLEOTIDE SEQUENCE [LARGE SCALE GENOMIC DNA]</scope>
    <source>
        <strain evidence="10">NY0173</strain>
    </source>
</reference>
<dbReference type="GO" id="GO:0000398">
    <property type="term" value="P:mRNA splicing, via spliceosome"/>
    <property type="evidence" value="ECO:0007669"/>
    <property type="project" value="TreeGrafter"/>
</dbReference>
<evidence type="ECO:0000256" key="1">
    <source>
        <dbReference type="ARBA" id="ARBA00004123"/>
    </source>
</evidence>
<dbReference type="GO" id="GO:0005688">
    <property type="term" value="C:U6 snRNP"/>
    <property type="evidence" value="ECO:0007669"/>
    <property type="project" value="TreeGrafter"/>
</dbReference>
<evidence type="ECO:0000313" key="11">
    <source>
        <dbReference type="Proteomes" id="UP000265618"/>
    </source>
</evidence>
<sequence>MLFPAFFRTLIGSEVVVELKSGVKLQGTLQACDDYLNLRMTDVSSAGRDAQPYLQGLQSCFVRYLRTLAS</sequence>
<dbReference type="GO" id="GO:0071011">
    <property type="term" value="C:precatalytic spliceosome"/>
    <property type="evidence" value="ECO:0007669"/>
    <property type="project" value="TreeGrafter"/>
</dbReference>
<dbReference type="GO" id="GO:0046540">
    <property type="term" value="C:U4/U6 x U5 tri-snRNP complex"/>
    <property type="evidence" value="ECO:0007669"/>
    <property type="project" value="TreeGrafter"/>
</dbReference>
<dbReference type="Proteomes" id="UP000265618">
    <property type="component" value="Unassembled WGS sequence"/>
</dbReference>
<keyword evidence="6" id="KW-0508">mRNA splicing</keyword>
<dbReference type="PANTHER" id="PTHR13829:SF2">
    <property type="entry name" value="U6 SNRNA-ASSOCIATED SM-LIKE PROTEIN LSM2"/>
    <property type="match status" value="1"/>
</dbReference>
<protein>
    <submittedName>
        <fullName evidence="10">U6 snRNA-associated Sm-like protein LSm2</fullName>
    </submittedName>
</protein>
<keyword evidence="5" id="KW-0694">RNA-binding</keyword>
<evidence type="ECO:0000256" key="8">
    <source>
        <dbReference type="ARBA" id="ARBA00023274"/>
    </source>
</evidence>
<feature type="domain" description="Sm" evidence="9">
    <location>
        <begin position="6"/>
        <end position="47"/>
    </location>
</feature>
<dbReference type="PANTHER" id="PTHR13829">
    <property type="entry name" value="SNRNP CORE PROTEIN FAMILY MEMBER"/>
    <property type="match status" value="1"/>
</dbReference>
<evidence type="ECO:0000256" key="4">
    <source>
        <dbReference type="ARBA" id="ARBA00022728"/>
    </source>
</evidence>
<comment type="subcellular location">
    <subcellularLocation>
        <location evidence="1">Nucleus</location>
    </subcellularLocation>
</comment>
<dbReference type="AlphaFoldDB" id="A0A391NTJ6"/>
<keyword evidence="11" id="KW-1185">Reference proteome</keyword>
<dbReference type="GO" id="GO:1990726">
    <property type="term" value="C:Lsm1-7-Pat1 complex"/>
    <property type="evidence" value="ECO:0007669"/>
    <property type="project" value="TreeGrafter"/>
</dbReference>
<dbReference type="SUPFAM" id="SSF50182">
    <property type="entry name" value="Sm-like ribonucleoproteins"/>
    <property type="match status" value="1"/>
</dbReference>
<keyword evidence="4" id="KW-0747">Spliceosome</keyword>
<evidence type="ECO:0000256" key="7">
    <source>
        <dbReference type="ARBA" id="ARBA00023242"/>
    </source>
</evidence>
<name>A0A391NTJ6_9EUKA</name>
<keyword evidence="3" id="KW-0507">mRNA processing</keyword>
<evidence type="ECO:0000256" key="2">
    <source>
        <dbReference type="ARBA" id="ARBA00006850"/>
    </source>
</evidence>
<dbReference type="GO" id="GO:0000932">
    <property type="term" value="C:P-body"/>
    <property type="evidence" value="ECO:0007669"/>
    <property type="project" value="TreeGrafter"/>
</dbReference>
<evidence type="ECO:0000259" key="9">
    <source>
        <dbReference type="Pfam" id="PF01423"/>
    </source>
</evidence>
<dbReference type="Pfam" id="PF01423">
    <property type="entry name" value="LSM"/>
    <property type="match status" value="1"/>
</dbReference>
<evidence type="ECO:0000313" key="10">
    <source>
        <dbReference type="EMBL" id="GCA64427.1"/>
    </source>
</evidence>
<dbReference type="GO" id="GO:0071013">
    <property type="term" value="C:catalytic step 2 spliceosome"/>
    <property type="evidence" value="ECO:0007669"/>
    <property type="project" value="TreeGrafter"/>
</dbReference>
<keyword evidence="8" id="KW-0687">Ribonucleoprotein</keyword>
<comment type="similarity">
    <text evidence="2">Belongs to the snRNP Sm proteins family.</text>
</comment>